<dbReference type="InterPro" id="IPR051312">
    <property type="entry name" value="Diverse_Substr_Oxidored"/>
</dbReference>
<evidence type="ECO:0000313" key="6">
    <source>
        <dbReference type="Proteomes" id="UP000002365"/>
    </source>
</evidence>
<dbReference type="InterPro" id="IPR016167">
    <property type="entry name" value="FAD-bd_PCMH_sub1"/>
</dbReference>
<dbReference type="PANTHER" id="PTHR42659:SF2">
    <property type="entry name" value="XANTHINE DEHYDROGENASE SUBUNIT C-RELATED"/>
    <property type="match status" value="1"/>
</dbReference>
<dbReference type="KEGG" id="bmd:BMD_2557"/>
<dbReference type="EC" id="1.17.1.4" evidence="5"/>
<name>D5DG01_PRIM3</name>
<dbReference type="EMBL" id="CP001982">
    <property type="protein sequence ID" value="ADF39402.1"/>
    <property type="molecule type" value="Genomic_DNA"/>
</dbReference>
<dbReference type="InterPro" id="IPR005107">
    <property type="entry name" value="CO_DH_flav_C"/>
</dbReference>
<proteinExistence type="predicted"/>
<dbReference type="InterPro" id="IPR016169">
    <property type="entry name" value="FAD-bd_PCMH_sub2"/>
</dbReference>
<evidence type="ECO:0000256" key="3">
    <source>
        <dbReference type="ARBA" id="ARBA00023002"/>
    </source>
</evidence>
<protein>
    <submittedName>
        <fullName evidence="5">Xanthine dehydrogenase, FAD binding subunit</fullName>
        <ecNumber evidence="5">1.17.1.4</ecNumber>
    </submittedName>
</protein>
<keyword evidence="1" id="KW-0285">Flavoprotein</keyword>
<dbReference type="Gene3D" id="3.30.43.10">
    <property type="entry name" value="Uridine Diphospho-n-acetylenolpyruvylglucosamine Reductase, domain 2"/>
    <property type="match status" value="1"/>
</dbReference>
<organism evidence="5 6">
    <name type="scientific">Priestia megaterium (strain DSM 319 / IMG 1521)</name>
    <name type="common">Bacillus megaterium</name>
    <dbReference type="NCBI Taxonomy" id="592022"/>
    <lineage>
        <taxon>Bacteria</taxon>
        <taxon>Bacillati</taxon>
        <taxon>Bacillota</taxon>
        <taxon>Bacilli</taxon>
        <taxon>Bacillales</taxon>
        <taxon>Bacillaceae</taxon>
        <taxon>Priestia</taxon>
    </lineage>
</organism>
<dbReference type="Pfam" id="PF03450">
    <property type="entry name" value="CO_deh_flav_C"/>
    <property type="match status" value="1"/>
</dbReference>
<accession>D5DG01</accession>
<dbReference type="PANTHER" id="PTHR42659">
    <property type="entry name" value="XANTHINE DEHYDROGENASE SUBUNIT C-RELATED"/>
    <property type="match status" value="1"/>
</dbReference>
<dbReference type="AlphaFoldDB" id="D5DG01"/>
<dbReference type="SUPFAM" id="SSF55447">
    <property type="entry name" value="CO dehydrogenase flavoprotein C-terminal domain-like"/>
    <property type="match status" value="1"/>
</dbReference>
<dbReference type="SMART" id="SM01092">
    <property type="entry name" value="CO_deh_flav_C"/>
    <property type="match status" value="1"/>
</dbReference>
<dbReference type="HOGENOM" id="CLU_058050_5_0_9"/>
<dbReference type="PROSITE" id="PS51387">
    <property type="entry name" value="FAD_PCMH"/>
    <property type="match status" value="1"/>
</dbReference>
<dbReference type="GO" id="GO:0004854">
    <property type="term" value="F:xanthine dehydrogenase activity"/>
    <property type="evidence" value="ECO:0007669"/>
    <property type="project" value="UniProtKB-EC"/>
</dbReference>
<dbReference type="Gene3D" id="3.30.390.50">
    <property type="entry name" value="CO dehydrogenase flavoprotein, C-terminal domain"/>
    <property type="match status" value="1"/>
</dbReference>
<dbReference type="InterPro" id="IPR036318">
    <property type="entry name" value="FAD-bd_PCMH-like_sf"/>
</dbReference>
<sequence>MLMISFDFEYHKPATVSEAVALFQELENQGKRPRYYAGGTEILTLGRLGLFVTHAVIDIKNIPEFQKAEADEDWMIFGAGVTLTDLEERNVFPLLSKSASEVADHTARNKITLGGNICGHIFYREAVLPLLLADSQLAVADLSGIKLHSIHDLFQRRLQLKKGELLVQVFVETKYADLPYMSIKERQQWDTGYPLVTVAALKTEENIRVAFSGVCSFPFRSAEIEEVLNHKETPLEARLQTALDYIPAPILNDGEGSDRYRKFVIKNLLFDIFKELGGT</sequence>
<gene>
    <name evidence="5" type="primary">pucC</name>
    <name evidence="5" type="ordered locus">BMD_2557</name>
</gene>
<reference evidence="5 6" key="1">
    <citation type="journal article" date="2011" name="J. Bacteriol.">
        <title>Genome sequences of the biotechnologically important Bacillus megaterium strains QM B1551 and DSM319.</title>
        <authorList>
            <person name="Eppinger M."/>
            <person name="Bunk B."/>
            <person name="Johns M.A."/>
            <person name="Edirisinghe J.N."/>
            <person name="Kutumbaka K.K."/>
            <person name="Koenig S.S."/>
            <person name="Huot Creasy H."/>
            <person name="Rosovitz M.J."/>
            <person name="Riley D.R."/>
            <person name="Daugherty S."/>
            <person name="Martin M."/>
            <person name="Elbourne L.D."/>
            <person name="Paulsen I."/>
            <person name="Biedendieck R."/>
            <person name="Braun C."/>
            <person name="Grayburn S."/>
            <person name="Dhingra S."/>
            <person name="Lukyanchuk V."/>
            <person name="Ball B."/>
            <person name="Ul-Qamar R."/>
            <person name="Seibel J."/>
            <person name="Bremer E."/>
            <person name="Jahn D."/>
            <person name="Ravel J."/>
            <person name="Vary P.S."/>
        </authorList>
    </citation>
    <scope>NUCLEOTIDE SEQUENCE [LARGE SCALE GENOMIC DNA]</scope>
    <source>
        <strain evidence="6">DSM 319 / IMG 1521</strain>
    </source>
</reference>
<dbReference type="SUPFAM" id="SSF56176">
    <property type="entry name" value="FAD-binding/transporter-associated domain-like"/>
    <property type="match status" value="1"/>
</dbReference>
<evidence type="ECO:0000256" key="2">
    <source>
        <dbReference type="ARBA" id="ARBA00022827"/>
    </source>
</evidence>
<dbReference type="Pfam" id="PF00941">
    <property type="entry name" value="FAD_binding_5"/>
    <property type="match status" value="1"/>
</dbReference>
<evidence type="ECO:0000259" key="4">
    <source>
        <dbReference type="PROSITE" id="PS51387"/>
    </source>
</evidence>
<dbReference type="Gene3D" id="3.30.465.10">
    <property type="match status" value="1"/>
</dbReference>
<dbReference type="InterPro" id="IPR036683">
    <property type="entry name" value="CO_DH_flav_C_dom_sf"/>
</dbReference>
<keyword evidence="2" id="KW-0274">FAD</keyword>
<keyword evidence="3 5" id="KW-0560">Oxidoreductase</keyword>
<dbReference type="Proteomes" id="UP000002365">
    <property type="component" value="Chromosome"/>
</dbReference>
<dbReference type="InterPro" id="IPR002346">
    <property type="entry name" value="Mopterin_DH_FAD-bd"/>
</dbReference>
<dbReference type="GO" id="GO:0071949">
    <property type="term" value="F:FAD binding"/>
    <property type="evidence" value="ECO:0007669"/>
    <property type="project" value="InterPro"/>
</dbReference>
<evidence type="ECO:0000256" key="1">
    <source>
        <dbReference type="ARBA" id="ARBA00022630"/>
    </source>
</evidence>
<evidence type="ECO:0000313" key="5">
    <source>
        <dbReference type="EMBL" id="ADF39402.1"/>
    </source>
</evidence>
<feature type="domain" description="FAD-binding PCMH-type" evidence="4">
    <location>
        <begin position="3"/>
        <end position="176"/>
    </location>
</feature>
<dbReference type="InterPro" id="IPR016166">
    <property type="entry name" value="FAD-bd_PCMH"/>
</dbReference>